<dbReference type="NCBIfam" id="TIGR00006">
    <property type="entry name" value="16S rRNA (cytosine(1402)-N(4))-methyltransferase RsmH"/>
    <property type="match status" value="1"/>
</dbReference>
<evidence type="ECO:0000256" key="2">
    <source>
        <dbReference type="ARBA" id="ARBA00022552"/>
    </source>
</evidence>
<comment type="catalytic activity">
    <reaction evidence="6">
        <text>cytidine(1402) in 16S rRNA + S-adenosyl-L-methionine = N(4)-methylcytidine(1402) in 16S rRNA + S-adenosyl-L-homocysteine + H(+)</text>
        <dbReference type="Rhea" id="RHEA:42928"/>
        <dbReference type="Rhea" id="RHEA-COMP:10286"/>
        <dbReference type="Rhea" id="RHEA-COMP:10287"/>
        <dbReference type="ChEBI" id="CHEBI:15378"/>
        <dbReference type="ChEBI" id="CHEBI:57856"/>
        <dbReference type="ChEBI" id="CHEBI:59789"/>
        <dbReference type="ChEBI" id="CHEBI:74506"/>
        <dbReference type="ChEBI" id="CHEBI:82748"/>
        <dbReference type="EC" id="2.1.1.199"/>
    </reaction>
</comment>
<keyword evidence="5 6" id="KW-0949">S-adenosyl-L-methionine</keyword>
<dbReference type="KEGG" id="ips:CfP315_0258"/>
<dbReference type="SUPFAM" id="SSF81799">
    <property type="entry name" value="Putative methyltransferase TM0872, insert domain"/>
    <property type="match status" value="1"/>
</dbReference>
<dbReference type="PANTHER" id="PTHR11265">
    <property type="entry name" value="S-ADENOSYL-METHYLTRANSFERASE MRAW"/>
    <property type="match status" value="1"/>
</dbReference>
<dbReference type="GO" id="GO:0071424">
    <property type="term" value="F:rRNA (cytosine-N4-)-methyltransferase activity"/>
    <property type="evidence" value="ECO:0007669"/>
    <property type="project" value="UniProtKB-UniRule"/>
</dbReference>
<evidence type="ECO:0000256" key="4">
    <source>
        <dbReference type="ARBA" id="ARBA00022679"/>
    </source>
</evidence>
<name>A0AA48L0R8_9FIRM</name>
<protein>
    <recommendedName>
        <fullName evidence="6">Ribosomal RNA small subunit methyltransferase H</fullName>
        <ecNumber evidence="6">2.1.1.199</ecNumber>
    </recommendedName>
    <alternativeName>
        <fullName evidence="6">16S rRNA m(4)C1402 methyltransferase</fullName>
    </alternativeName>
    <alternativeName>
        <fullName evidence="6">rRNA (cytosine-N(4)-)-methyltransferase RsmH</fullName>
    </alternativeName>
</protein>
<evidence type="ECO:0000256" key="5">
    <source>
        <dbReference type="ARBA" id="ARBA00022691"/>
    </source>
</evidence>
<comment type="function">
    <text evidence="6">Specifically methylates the N4 position of cytidine in position 1402 (C1402) of 16S rRNA.</text>
</comment>
<keyword evidence="4 6" id="KW-0808">Transferase</keyword>
<dbReference type="EMBL" id="AP027924">
    <property type="protein sequence ID" value="BED91740.1"/>
    <property type="molecule type" value="Genomic_DNA"/>
</dbReference>
<dbReference type="Gene3D" id="1.10.150.170">
    <property type="entry name" value="Putative methyltransferase TM0872, insert domain"/>
    <property type="match status" value="1"/>
</dbReference>
<dbReference type="Pfam" id="PF01795">
    <property type="entry name" value="Methyltransf_5"/>
    <property type="match status" value="1"/>
</dbReference>
<dbReference type="InterPro" id="IPR002903">
    <property type="entry name" value="RsmH"/>
</dbReference>
<evidence type="ECO:0000256" key="6">
    <source>
        <dbReference type="HAMAP-Rule" id="MF_01007"/>
    </source>
</evidence>
<comment type="caution">
    <text evidence="6">Lacks conserved residue(s) required for the propagation of feature annotation.</text>
</comment>
<feature type="binding site" evidence="6">
    <location>
        <position position="78"/>
    </location>
    <ligand>
        <name>S-adenosyl-L-methionine</name>
        <dbReference type="ChEBI" id="CHEBI:59789"/>
    </ligand>
</feature>
<evidence type="ECO:0000256" key="1">
    <source>
        <dbReference type="ARBA" id="ARBA00010396"/>
    </source>
</evidence>
<dbReference type="PIRSF" id="PIRSF004486">
    <property type="entry name" value="MraW"/>
    <property type="match status" value="1"/>
</dbReference>
<dbReference type="EC" id="2.1.1.199" evidence="6"/>
<keyword evidence="3 6" id="KW-0489">Methyltransferase</keyword>
<feature type="binding site" evidence="6">
    <location>
        <position position="52"/>
    </location>
    <ligand>
        <name>S-adenosyl-L-methionine</name>
        <dbReference type="ChEBI" id="CHEBI:59789"/>
    </ligand>
</feature>
<dbReference type="InterPro" id="IPR023397">
    <property type="entry name" value="SAM-dep_MeTrfase_MraW_recog"/>
</dbReference>
<dbReference type="GO" id="GO:0070475">
    <property type="term" value="P:rRNA base methylation"/>
    <property type="evidence" value="ECO:0007669"/>
    <property type="project" value="UniProtKB-UniRule"/>
</dbReference>
<dbReference type="PANTHER" id="PTHR11265:SF0">
    <property type="entry name" value="12S RRNA N4-METHYLCYTIDINE METHYLTRANSFERASE"/>
    <property type="match status" value="1"/>
</dbReference>
<dbReference type="InterPro" id="IPR029063">
    <property type="entry name" value="SAM-dependent_MTases_sf"/>
</dbReference>
<reference evidence="7" key="1">
    <citation type="journal article" date="2023" name="ISME J.">
        <title>Emergence of putative energy parasites within Clostridia revealed by genome analysis of a novel endosymbiotic clade.</title>
        <authorList>
            <person name="Takahashi K."/>
            <person name="Kuwahara H."/>
            <person name="Horikawa Y."/>
            <person name="Izawa K."/>
            <person name="Kato D."/>
            <person name="Inagaki T."/>
            <person name="Yuki M."/>
            <person name="Ohkuma M."/>
            <person name="Hongoh Y."/>
        </authorList>
    </citation>
    <scope>NUCLEOTIDE SEQUENCE</scope>
    <source>
        <strain evidence="7">CfP3-15</strain>
    </source>
</reference>
<comment type="subcellular location">
    <subcellularLocation>
        <location evidence="6">Cytoplasm</location>
    </subcellularLocation>
</comment>
<keyword evidence="6" id="KW-0963">Cytoplasm</keyword>
<dbReference type="GO" id="GO:0005737">
    <property type="term" value="C:cytoplasm"/>
    <property type="evidence" value="ECO:0007669"/>
    <property type="project" value="UniProtKB-SubCell"/>
</dbReference>
<feature type="binding site" evidence="6">
    <location>
        <position position="100"/>
    </location>
    <ligand>
        <name>S-adenosyl-L-methionine</name>
        <dbReference type="ChEBI" id="CHEBI:59789"/>
    </ligand>
</feature>
<dbReference type="Gene3D" id="3.40.50.150">
    <property type="entry name" value="Vaccinia Virus protein VP39"/>
    <property type="match status" value="1"/>
</dbReference>
<dbReference type="HAMAP" id="MF_01007">
    <property type="entry name" value="16SrRNA_methyltr_H"/>
    <property type="match status" value="1"/>
</dbReference>
<gene>
    <name evidence="6" type="primary">rsmH</name>
    <name evidence="7" type="ORF">CfP315_0258</name>
</gene>
<dbReference type="Proteomes" id="UP001337580">
    <property type="component" value="Chromosome"/>
</dbReference>
<evidence type="ECO:0000256" key="3">
    <source>
        <dbReference type="ARBA" id="ARBA00022603"/>
    </source>
</evidence>
<organism evidence="7">
    <name type="scientific">Candidatus Improbicoccus pseudotrichonymphae</name>
    <dbReference type="NCBI Taxonomy" id="3033792"/>
    <lineage>
        <taxon>Bacteria</taxon>
        <taxon>Bacillati</taxon>
        <taxon>Bacillota</taxon>
        <taxon>Clostridia</taxon>
        <taxon>Candidatus Improbicoccus</taxon>
    </lineage>
</organism>
<dbReference type="SUPFAM" id="SSF53335">
    <property type="entry name" value="S-adenosyl-L-methionine-dependent methyltransferases"/>
    <property type="match status" value="1"/>
</dbReference>
<proteinExistence type="inferred from homology"/>
<comment type="similarity">
    <text evidence="1 6">Belongs to the methyltransferase superfamily. RsmH family.</text>
</comment>
<evidence type="ECO:0000313" key="7">
    <source>
        <dbReference type="EMBL" id="BED91740.1"/>
    </source>
</evidence>
<feature type="binding site" evidence="6">
    <location>
        <position position="107"/>
    </location>
    <ligand>
        <name>S-adenosyl-L-methionine</name>
        <dbReference type="ChEBI" id="CHEBI:59789"/>
    </ligand>
</feature>
<sequence length="307" mass="34784">MNLEHKTVLLAETIENLNIKNDGIYIDCTAGGAGLSFEIATKIPNGKLLTIDIDPDAIKICREKLKKFNNVLILRENFANLKKICAELEICEKTDGIVIDLGVSSYQTDNPERGFSYSKNCNIDMRMSKEGIGAFEVVNNMSKSELANIMKIYGEEKYAKKIALEILNFRKKNGKIFTTFELVDIIKKSGVYNDLNGVLKRVFQSIRIFVNKEIYNLEIVLKDVLHILKPGGRLLVLTFHSLEDRIVKFAFGTWAKSCVCPDDFPVCVCKHKPEVKLITKKPITAKMSELENNRRSKSAKLRICEKL</sequence>
<dbReference type="AlphaFoldDB" id="A0AA48L0R8"/>
<keyword evidence="2 6" id="KW-0698">rRNA processing</keyword>
<accession>A0AA48L0R8</accession>